<organism evidence="1 2">
    <name type="scientific">Ruminococcus bicirculans</name>
    <name type="common">ex Wegman et al. 2014</name>
    <dbReference type="NCBI Taxonomy" id="1160721"/>
    <lineage>
        <taxon>Bacteria</taxon>
        <taxon>Bacillati</taxon>
        <taxon>Bacillota</taxon>
        <taxon>Clostridia</taxon>
        <taxon>Eubacteriales</taxon>
        <taxon>Oscillospiraceae</taxon>
        <taxon>Ruminococcus</taxon>
    </lineage>
</organism>
<comment type="caution">
    <text evidence="1">The sequence shown here is derived from an EMBL/GenBank/DDBJ whole genome shotgun (WGS) entry which is preliminary data.</text>
</comment>
<dbReference type="AlphaFoldDB" id="A0AAW6EDY0"/>
<accession>A0AAW6EDY0</accession>
<evidence type="ECO:0008006" key="3">
    <source>
        <dbReference type="Google" id="ProtNLM"/>
    </source>
</evidence>
<evidence type="ECO:0000313" key="2">
    <source>
        <dbReference type="Proteomes" id="UP001211015"/>
    </source>
</evidence>
<dbReference type="Proteomes" id="UP001211015">
    <property type="component" value="Unassembled WGS sequence"/>
</dbReference>
<evidence type="ECO:0000313" key="1">
    <source>
        <dbReference type="EMBL" id="MDB8745132.1"/>
    </source>
</evidence>
<gene>
    <name evidence="1" type="ORF">PNU62_08910</name>
</gene>
<protein>
    <recommendedName>
        <fullName evidence="3">Phage protein</fullName>
    </recommendedName>
</protein>
<proteinExistence type="predicted"/>
<sequence>MAKSILTPEGDLVNYDNLIAVSVEVRPVGVDEEHSEDEYCIVGTDVTNKENLLYHSPDYDKVMSVQRDITRWLQSEAFSTFEMPTADEGGDA</sequence>
<reference evidence="1" key="1">
    <citation type="submission" date="2023-01" db="EMBL/GenBank/DDBJ databases">
        <title>Human gut microbiome strain richness.</title>
        <authorList>
            <person name="Chen-Liaw A."/>
        </authorList>
    </citation>
    <scope>NUCLEOTIDE SEQUENCE</scope>
    <source>
        <strain evidence="1">1001275st1_F4_1001275B_160808</strain>
    </source>
</reference>
<dbReference type="RefSeq" id="WP_022049964.1">
    <property type="nucleotide sequence ID" value="NZ_DAWCAW010000338.1"/>
</dbReference>
<dbReference type="EMBL" id="JAQMLV010000011">
    <property type="protein sequence ID" value="MDB8745132.1"/>
    <property type="molecule type" value="Genomic_DNA"/>
</dbReference>
<name>A0AAW6EDY0_9FIRM</name>